<dbReference type="CDD" id="cd07012">
    <property type="entry name" value="PBP2_Bug_TTT"/>
    <property type="match status" value="1"/>
</dbReference>
<accession>A0A1B1UA50</accession>
<evidence type="ECO:0000313" key="3">
    <source>
        <dbReference type="EMBL" id="ANV99612.1"/>
    </source>
</evidence>
<dbReference type="EMBL" id="CP016428">
    <property type="protein sequence ID" value="ANV99612.1"/>
    <property type="molecule type" value="Genomic_DNA"/>
</dbReference>
<feature type="signal peptide" evidence="2">
    <location>
        <begin position="1"/>
        <end position="22"/>
    </location>
</feature>
<gene>
    <name evidence="3" type="ORF">LMTR13_04885</name>
</gene>
<dbReference type="InterPro" id="IPR005064">
    <property type="entry name" value="BUG"/>
</dbReference>
<reference evidence="3 4" key="1">
    <citation type="submission" date="2016-07" db="EMBL/GenBank/DDBJ databases">
        <title>Complete genome sequence of Bradyrhizobium icense LMTR 13T, a potential inoculant strain isolated from lima bean (Phaseolus lunatus) in Peru.</title>
        <authorList>
            <person name="Ormeno-Orrillo E."/>
            <person name="Duran D."/>
            <person name="Rogel M.A."/>
            <person name="Rey L."/>
            <person name="Imperial J."/>
            <person name="Ruiz-Argueso T."/>
            <person name="Martinez-Romero E."/>
        </authorList>
    </citation>
    <scope>NUCLEOTIDE SEQUENCE [LARGE SCALE GENOMIC DNA]</scope>
    <source>
        <strain evidence="3 4">LMTR 13</strain>
    </source>
</reference>
<dbReference type="KEGG" id="bic:LMTR13_04885"/>
<proteinExistence type="inferred from homology"/>
<keyword evidence="4" id="KW-1185">Reference proteome</keyword>
<dbReference type="PANTHER" id="PTHR42928:SF5">
    <property type="entry name" value="BLR1237 PROTEIN"/>
    <property type="match status" value="1"/>
</dbReference>
<sequence>MKLSGRLWLLKLAILGALSISAAPVALAQADSYPSRALRIVVGFAPGGSNDIIARLLADKLNRSLGQPVIVENKPGAGGAVAASFVKSQPADGYTLLVGATGAMVVGPAIGAPASYETLADFQPVSMLGTSPLVLVVSATAPHKTLKDLVAWSKANPSTANYASASPTFTLAAELLKLRSGASMQRVSYRGSNDAVLAVLGNQVTAAICDPLPAIPLLKDGKLRALAVTSTIRLPELPDVPTTAEAGVTGAEAAFWTGLFVPKNTPKEIVDRLEAEVRTAMQDADVRQKLRSLATDAASSSPAEFTDRIKADLKAWSDVAKVANVTFN</sequence>
<dbReference type="AlphaFoldDB" id="A0A1B1UA50"/>
<dbReference type="PIRSF" id="PIRSF017082">
    <property type="entry name" value="YflP"/>
    <property type="match status" value="1"/>
</dbReference>
<comment type="similarity">
    <text evidence="1">Belongs to the UPF0065 (bug) family.</text>
</comment>
<dbReference type="Proteomes" id="UP000092839">
    <property type="component" value="Chromosome"/>
</dbReference>
<evidence type="ECO:0000256" key="2">
    <source>
        <dbReference type="SAM" id="SignalP"/>
    </source>
</evidence>
<protein>
    <recommendedName>
        <fullName evidence="5">Tripartite tricarboxylate transporter substrate binding protein</fullName>
    </recommendedName>
</protein>
<dbReference type="InterPro" id="IPR042100">
    <property type="entry name" value="Bug_dom1"/>
</dbReference>
<evidence type="ECO:0000313" key="4">
    <source>
        <dbReference type="Proteomes" id="UP000092839"/>
    </source>
</evidence>
<evidence type="ECO:0000256" key="1">
    <source>
        <dbReference type="ARBA" id="ARBA00006987"/>
    </source>
</evidence>
<organism evidence="3 4">
    <name type="scientific">Bradyrhizobium icense</name>
    <dbReference type="NCBI Taxonomy" id="1274631"/>
    <lineage>
        <taxon>Bacteria</taxon>
        <taxon>Pseudomonadati</taxon>
        <taxon>Pseudomonadota</taxon>
        <taxon>Alphaproteobacteria</taxon>
        <taxon>Hyphomicrobiales</taxon>
        <taxon>Nitrobacteraceae</taxon>
        <taxon>Bradyrhizobium</taxon>
    </lineage>
</organism>
<dbReference type="PANTHER" id="PTHR42928">
    <property type="entry name" value="TRICARBOXYLATE-BINDING PROTEIN"/>
    <property type="match status" value="1"/>
</dbReference>
<dbReference type="Gene3D" id="3.40.190.150">
    <property type="entry name" value="Bordetella uptake gene, domain 1"/>
    <property type="match status" value="1"/>
</dbReference>
<evidence type="ECO:0008006" key="5">
    <source>
        <dbReference type="Google" id="ProtNLM"/>
    </source>
</evidence>
<dbReference type="Pfam" id="PF03401">
    <property type="entry name" value="TctC"/>
    <property type="match status" value="1"/>
</dbReference>
<name>A0A1B1UA50_9BRAD</name>
<dbReference type="STRING" id="1274631.LMTR13_04885"/>
<dbReference type="SUPFAM" id="SSF53850">
    <property type="entry name" value="Periplasmic binding protein-like II"/>
    <property type="match status" value="1"/>
</dbReference>
<keyword evidence="2" id="KW-0732">Signal</keyword>
<dbReference type="RefSeq" id="WP_065726907.1">
    <property type="nucleotide sequence ID" value="NZ_CP016428.1"/>
</dbReference>
<feature type="chain" id="PRO_5008530346" description="Tripartite tricarboxylate transporter substrate binding protein" evidence="2">
    <location>
        <begin position="23"/>
        <end position="328"/>
    </location>
</feature>
<dbReference type="Gene3D" id="3.40.190.10">
    <property type="entry name" value="Periplasmic binding protein-like II"/>
    <property type="match status" value="1"/>
</dbReference>